<keyword evidence="6 7" id="KW-0472">Membrane</keyword>
<keyword evidence="4" id="KW-0029">Amino-acid transport</keyword>
<evidence type="ECO:0000256" key="3">
    <source>
        <dbReference type="ARBA" id="ARBA00022692"/>
    </source>
</evidence>
<protein>
    <recommendedName>
        <fullName evidence="8">Amino acid transporter transmembrane domain-containing protein</fullName>
    </recommendedName>
</protein>
<dbReference type="AlphaFoldDB" id="D8SAK3"/>
<dbReference type="InParanoid" id="D8SAK3"/>
<name>D8SAK3_SELML</name>
<feature type="transmembrane region" description="Helical" evidence="7">
    <location>
        <begin position="147"/>
        <end position="165"/>
    </location>
</feature>
<dbReference type="GO" id="GO:0003333">
    <property type="term" value="P:amino acid transmembrane transport"/>
    <property type="evidence" value="ECO:0000318"/>
    <property type="project" value="GO_Central"/>
</dbReference>
<feature type="transmembrane region" description="Helical" evidence="7">
    <location>
        <begin position="217"/>
        <end position="237"/>
    </location>
</feature>
<feature type="transmembrane region" description="Helical" evidence="7">
    <location>
        <begin position="338"/>
        <end position="357"/>
    </location>
</feature>
<dbReference type="GO" id="GO:0015171">
    <property type="term" value="F:amino acid transmembrane transporter activity"/>
    <property type="evidence" value="ECO:0000318"/>
    <property type="project" value="GO_Central"/>
</dbReference>
<feature type="transmembrane region" description="Helical" evidence="7">
    <location>
        <begin position="297"/>
        <end position="318"/>
    </location>
</feature>
<dbReference type="eggNOG" id="KOG1303">
    <property type="taxonomic scope" value="Eukaryota"/>
</dbReference>
<gene>
    <name evidence="9" type="ORF">SELMODRAFT_178114</name>
</gene>
<feature type="transmembrane region" description="Helical" evidence="7">
    <location>
        <begin position="249"/>
        <end position="267"/>
    </location>
</feature>
<dbReference type="Pfam" id="PF01490">
    <property type="entry name" value="Aa_trans"/>
    <property type="match status" value="1"/>
</dbReference>
<keyword evidence="10" id="KW-1185">Reference proteome</keyword>
<dbReference type="GO" id="GO:0016020">
    <property type="term" value="C:membrane"/>
    <property type="evidence" value="ECO:0000318"/>
    <property type="project" value="GO_Central"/>
</dbReference>
<dbReference type="EMBL" id="GL377609">
    <property type="protein sequence ID" value="EFJ18440.1"/>
    <property type="molecule type" value="Genomic_DNA"/>
</dbReference>
<evidence type="ECO:0000256" key="6">
    <source>
        <dbReference type="ARBA" id="ARBA00023136"/>
    </source>
</evidence>
<evidence type="ECO:0000256" key="5">
    <source>
        <dbReference type="ARBA" id="ARBA00022989"/>
    </source>
</evidence>
<evidence type="ECO:0000313" key="10">
    <source>
        <dbReference type="Proteomes" id="UP000001514"/>
    </source>
</evidence>
<evidence type="ECO:0000256" key="7">
    <source>
        <dbReference type="SAM" id="Phobius"/>
    </source>
</evidence>
<feature type="transmembrane region" description="Helical" evidence="7">
    <location>
        <begin position="363"/>
        <end position="385"/>
    </location>
</feature>
<dbReference type="InterPro" id="IPR013057">
    <property type="entry name" value="AA_transpt_TM"/>
</dbReference>
<sequence length="449" mass="50428">MSATNSWDQAALRLLWHGGSTFDAWLNIVAAKLASRLLTFPQSTAQLGLPSAIVFQLLLSAMGLWAQSAINVLYLRHKRMVNPETTANQPWHTTQLHEVIGGLLGSKWKIVSLVFNIVTLFYVSSAQLIACSNVAYTVNDNMDKRTWTFVFGAIFSLPILFPSAHNYRVWSFLGVVTIIFDSAYMTIATLLYFSIITKTFPQAGNVRHSSPRSSQEYFTGLVGMLTFPSLCKIMEIMDAMWKPDEYQAANLYGMACILVVVMLPSISMERKFGDKLLATPNAMLLLPRSKFHDSANVLILLHVVINFGMYSLALYATWEKIVRIHDSPSYVKRTLSRIPVFLALWITALAFPFFSAINKLLDAILVSWNFFIIPCAAYIAVFWLPQPRRGSKSLSRLGWAVDLSVCLGTILWMLVMQCGLGLWGNVHTFVKVLEGTRPFPKCYRCAPPK</sequence>
<feature type="transmembrane region" description="Helical" evidence="7">
    <location>
        <begin position="397"/>
        <end position="423"/>
    </location>
</feature>
<feature type="domain" description="Amino acid transporter transmembrane" evidence="8">
    <location>
        <begin position="17"/>
        <end position="386"/>
    </location>
</feature>
<keyword evidence="2" id="KW-0813">Transport</keyword>
<dbReference type="HOGENOM" id="CLU_027994_2_0_1"/>
<comment type="subcellular location">
    <subcellularLocation>
        <location evidence="1">Membrane</location>
    </subcellularLocation>
</comment>
<keyword evidence="3 7" id="KW-0812">Transmembrane</keyword>
<feature type="transmembrane region" description="Helical" evidence="7">
    <location>
        <begin position="172"/>
        <end position="197"/>
    </location>
</feature>
<evidence type="ECO:0000256" key="4">
    <source>
        <dbReference type="ARBA" id="ARBA00022970"/>
    </source>
</evidence>
<feature type="transmembrane region" description="Helical" evidence="7">
    <location>
        <begin position="53"/>
        <end position="75"/>
    </location>
</feature>
<accession>D8SAK3</accession>
<evidence type="ECO:0000256" key="1">
    <source>
        <dbReference type="ARBA" id="ARBA00004370"/>
    </source>
</evidence>
<evidence type="ECO:0000256" key="2">
    <source>
        <dbReference type="ARBA" id="ARBA00022448"/>
    </source>
</evidence>
<reference evidence="9 10" key="1">
    <citation type="journal article" date="2011" name="Science">
        <title>The Selaginella genome identifies genetic changes associated with the evolution of vascular plants.</title>
        <authorList>
            <person name="Banks J.A."/>
            <person name="Nishiyama T."/>
            <person name="Hasebe M."/>
            <person name="Bowman J.L."/>
            <person name="Gribskov M."/>
            <person name="dePamphilis C."/>
            <person name="Albert V.A."/>
            <person name="Aono N."/>
            <person name="Aoyama T."/>
            <person name="Ambrose B.A."/>
            <person name="Ashton N.W."/>
            <person name="Axtell M.J."/>
            <person name="Barker E."/>
            <person name="Barker M.S."/>
            <person name="Bennetzen J.L."/>
            <person name="Bonawitz N.D."/>
            <person name="Chapple C."/>
            <person name="Cheng C."/>
            <person name="Correa L.G."/>
            <person name="Dacre M."/>
            <person name="DeBarry J."/>
            <person name="Dreyer I."/>
            <person name="Elias M."/>
            <person name="Engstrom E.M."/>
            <person name="Estelle M."/>
            <person name="Feng L."/>
            <person name="Finet C."/>
            <person name="Floyd S.K."/>
            <person name="Frommer W.B."/>
            <person name="Fujita T."/>
            <person name="Gramzow L."/>
            <person name="Gutensohn M."/>
            <person name="Harholt J."/>
            <person name="Hattori M."/>
            <person name="Heyl A."/>
            <person name="Hirai T."/>
            <person name="Hiwatashi Y."/>
            <person name="Ishikawa M."/>
            <person name="Iwata M."/>
            <person name="Karol K.G."/>
            <person name="Koehler B."/>
            <person name="Kolukisaoglu U."/>
            <person name="Kubo M."/>
            <person name="Kurata T."/>
            <person name="Lalonde S."/>
            <person name="Li K."/>
            <person name="Li Y."/>
            <person name="Litt A."/>
            <person name="Lyons E."/>
            <person name="Manning G."/>
            <person name="Maruyama T."/>
            <person name="Michael T.P."/>
            <person name="Mikami K."/>
            <person name="Miyazaki S."/>
            <person name="Morinaga S."/>
            <person name="Murata T."/>
            <person name="Mueller-Roeber B."/>
            <person name="Nelson D.R."/>
            <person name="Obara M."/>
            <person name="Oguri Y."/>
            <person name="Olmstead R.G."/>
            <person name="Onodera N."/>
            <person name="Petersen B.L."/>
            <person name="Pils B."/>
            <person name="Prigge M."/>
            <person name="Rensing S.A."/>
            <person name="Riano-Pachon D.M."/>
            <person name="Roberts A.W."/>
            <person name="Sato Y."/>
            <person name="Scheller H.V."/>
            <person name="Schulz B."/>
            <person name="Schulz C."/>
            <person name="Shakirov E.V."/>
            <person name="Shibagaki N."/>
            <person name="Shinohara N."/>
            <person name="Shippen D.E."/>
            <person name="Soerensen I."/>
            <person name="Sotooka R."/>
            <person name="Sugimoto N."/>
            <person name="Sugita M."/>
            <person name="Sumikawa N."/>
            <person name="Tanurdzic M."/>
            <person name="Theissen G."/>
            <person name="Ulvskov P."/>
            <person name="Wakazuki S."/>
            <person name="Weng J.K."/>
            <person name="Willats W.W."/>
            <person name="Wipf D."/>
            <person name="Wolf P.G."/>
            <person name="Yang L."/>
            <person name="Zimmer A.D."/>
            <person name="Zhu Q."/>
            <person name="Mitros T."/>
            <person name="Hellsten U."/>
            <person name="Loque D."/>
            <person name="Otillar R."/>
            <person name="Salamov A."/>
            <person name="Schmutz J."/>
            <person name="Shapiro H."/>
            <person name="Lindquist E."/>
            <person name="Lucas S."/>
            <person name="Rokhsar D."/>
            <person name="Grigoriev I.V."/>
        </authorList>
    </citation>
    <scope>NUCLEOTIDE SEQUENCE [LARGE SCALE GENOMIC DNA]</scope>
</reference>
<keyword evidence="5 7" id="KW-1133">Transmembrane helix</keyword>
<dbReference type="Proteomes" id="UP000001514">
    <property type="component" value="Unassembled WGS sequence"/>
</dbReference>
<dbReference type="PANTHER" id="PTHR48017">
    <property type="entry name" value="OS05G0424000 PROTEIN-RELATED"/>
    <property type="match status" value="1"/>
</dbReference>
<dbReference type="STRING" id="88036.D8SAK3"/>
<dbReference type="KEGG" id="smo:SELMODRAFT_178114"/>
<evidence type="ECO:0000259" key="8">
    <source>
        <dbReference type="Pfam" id="PF01490"/>
    </source>
</evidence>
<evidence type="ECO:0000313" key="9">
    <source>
        <dbReference type="EMBL" id="EFJ18440.1"/>
    </source>
</evidence>
<organism evidence="10">
    <name type="scientific">Selaginella moellendorffii</name>
    <name type="common">Spikemoss</name>
    <dbReference type="NCBI Taxonomy" id="88036"/>
    <lineage>
        <taxon>Eukaryota</taxon>
        <taxon>Viridiplantae</taxon>
        <taxon>Streptophyta</taxon>
        <taxon>Embryophyta</taxon>
        <taxon>Tracheophyta</taxon>
        <taxon>Lycopodiopsida</taxon>
        <taxon>Selaginellales</taxon>
        <taxon>Selaginellaceae</taxon>
        <taxon>Selaginella</taxon>
    </lineage>
</organism>
<proteinExistence type="predicted"/>
<dbReference type="Gramene" id="EFJ18440">
    <property type="protein sequence ID" value="EFJ18440"/>
    <property type="gene ID" value="SELMODRAFT_178114"/>
</dbReference>